<name>R8BS47_PHAM7</name>
<proteinExistence type="predicted"/>
<feature type="compositionally biased region" description="Basic and acidic residues" evidence="1">
    <location>
        <begin position="113"/>
        <end position="122"/>
    </location>
</feature>
<feature type="region of interest" description="Disordered" evidence="1">
    <location>
        <begin position="1"/>
        <end position="37"/>
    </location>
</feature>
<dbReference type="HOGENOM" id="CLU_1856693_0_0_1"/>
<feature type="compositionally biased region" description="Basic residues" evidence="1">
    <location>
        <begin position="103"/>
        <end position="112"/>
    </location>
</feature>
<dbReference type="EMBL" id="KB932929">
    <property type="protein sequence ID" value="EOO02198.1"/>
    <property type="molecule type" value="Genomic_DNA"/>
</dbReference>
<dbReference type="Proteomes" id="UP000014074">
    <property type="component" value="Unassembled WGS sequence"/>
</dbReference>
<feature type="compositionally biased region" description="Polar residues" evidence="1">
    <location>
        <begin position="27"/>
        <end position="37"/>
    </location>
</feature>
<reference evidence="3" key="1">
    <citation type="journal article" date="2013" name="Genome Announc.">
        <title>Draft genome sequence of the ascomycete Phaeoacremonium aleophilum strain UCR-PA7, a causal agent of the esca disease complex in grapevines.</title>
        <authorList>
            <person name="Blanco-Ulate B."/>
            <person name="Rolshausen P."/>
            <person name="Cantu D."/>
        </authorList>
    </citation>
    <scope>NUCLEOTIDE SEQUENCE [LARGE SCALE GENOMIC DNA]</scope>
    <source>
        <strain evidence="3">UCR-PA7</strain>
    </source>
</reference>
<feature type="compositionally biased region" description="Basic and acidic residues" evidence="1">
    <location>
        <begin position="80"/>
        <end position="102"/>
    </location>
</feature>
<dbReference type="RefSeq" id="XP_007913067.1">
    <property type="nucleotide sequence ID" value="XM_007914876.1"/>
</dbReference>
<dbReference type="KEGG" id="tmn:UCRPA7_2316"/>
<evidence type="ECO:0000313" key="3">
    <source>
        <dbReference type="Proteomes" id="UP000014074"/>
    </source>
</evidence>
<dbReference type="GeneID" id="19322552"/>
<keyword evidence="3" id="KW-1185">Reference proteome</keyword>
<evidence type="ECO:0000313" key="2">
    <source>
        <dbReference type="EMBL" id="EOO02198.1"/>
    </source>
</evidence>
<dbReference type="AlphaFoldDB" id="R8BS47"/>
<gene>
    <name evidence="2" type="ORF">UCRPA7_2316</name>
</gene>
<feature type="compositionally biased region" description="Basic and acidic residues" evidence="1">
    <location>
        <begin position="1"/>
        <end position="15"/>
    </location>
</feature>
<sequence>MIVLEDKSREVKSQDSKSTLRRPKLWASTTNRRSTSKALVDKLKPLAGREDEYYSKPVFYGTKIKGLEQTLRTSKSRAKFRQEGRAKADLRKEERKREQEREKRRRELRRLKGQQENDRACTEESSVGHIDDAEDIDH</sequence>
<feature type="region of interest" description="Disordered" evidence="1">
    <location>
        <begin position="70"/>
        <end position="138"/>
    </location>
</feature>
<evidence type="ECO:0000256" key="1">
    <source>
        <dbReference type="SAM" id="MobiDB-lite"/>
    </source>
</evidence>
<organism evidence="2 3">
    <name type="scientific">Phaeoacremonium minimum (strain UCR-PA7)</name>
    <name type="common">Esca disease fungus</name>
    <name type="synonym">Togninia minima</name>
    <dbReference type="NCBI Taxonomy" id="1286976"/>
    <lineage>
        <taxon>Eukaryota</taxon>
        <taxon>Fungi</taxon>
        <taxon>Dikarya</taxon>
        <taxon>Ascomycota</taxon>
        <taxon>Pezizomycotina</taxon>
        <taxon>Sordariomycetes</taxon>
        <taxon>Sordariomycetidae</taxon>
        <taxon>Togniniales</taxon>
        <taxon>Togniniaceae</taxon>
        <taxon>Phaeoacremonium</taxon>
    </lineage>
</organism>
<accession>R8BS47</accession>
<protein>
    <submittedName>
        <fullName evidence="2">Uncharacterized protein</fullName>
    </submittedName>
</protein>